<reference evidence="1 2" key="1">
    <citation type="journal article" date="2019" name="Commun. Biol.">
        <title>The bagworm genome reveals a unique fibroin gene that provides high tensile strength.</title>
        <authorList>
            <person name="Kono N."/>
            <person name="Nakamura H."/>
            <person name="Ohtoshi R."/>
            <person name="Tomita M."/>
            <person name="Numata K."/>
            <person name="Arakawa K."/>
        </authorList>
    </citation>
    <scope>NUCLEOTIDE SEQUENCE [LARGE SCALE GENOMIC DNA]</scope>
</reference>
<dbReference type="EMBL" id="BGZK01000844">
    <property type="protein sequence ID" value="GBP62590.1"/>
    <property type="molecule type" value="Genomic_DNA"/>
</dbReference>
<gene>
    <name evidence="1" type="ORF">EVAR_47027_1</name>
</gene>
<sequence length="138" mass="15936">MWFSYSSAIGPDANRALIHVYCGRIKNKLRFSPSKTKSMVVIKKLKYNDPVVHMNGEQISLVGEIRLFGLTIDRTLTLIPHDTKACKRNIHFLERAALETAIDVWISRWHFPEIMENATKRIKFLSYSSVVIDKKLNC</sequence>
<accession>A0A4C1XHL9</accession>
<name>A0A4C1XHL9_EUMVA</name>
<proteinExistence type="predicted"/>
<comment type="caution">
    <text evidence="1">The sequence shown here is derived from an EMBL/GenBank/DDBJ whole genome shotgun (WGS) entry which is preliminary data.</text>
</comment>
<organism evidence="1 2">
    <name type="scientific">Eumeta variegata</name>
    <name type="common">Bagworm moth</name>
    <name type="synonym">Eumeta japonica</name>
    <dbReference type="NCBI Taxonomy" id="151549"/>
    <lineage>
        <taxon>Eukaryota</taxon>
        <taxon>Metazoa</taxon>
        <taxon>Ecdysozoa</taxon>
        <taxon>Arthropoda</taxon>
        <taxon>Hexapoda</taxon>
        <taxon>Insecta</taxon>
        <taxon>Pterygota</taxon>
        <taxon>Neoptera</taxon>
        <taxon>Endopterygota</taxon>
        <taxon>Lepidoptera</taxon>
        <taxon>Glossata</taxon>
        <taxon>Ditrysia</taxon>
        <taxon>Tineoidea</taxon>
        <taxon>Psychidae</taxon>
        <taxon>Oiketicinae</taxon>
        <taxon>Eumeta</taxon>
    </lineage>
</organism>
<keyword evidence="2" id="KW-1185">Reference proteome</keyword>
<dbReference type="Proteomes" id="UP000299102">
    <property type="component" value="Unassembled WGS sequence"/>
</dbReference>
<protein>
    <submittedName>
        <fullName evidence="1">Uncharacterized protein</fullName>
    </submittedName>
</protein>
<evidence type="ECO:0000313" key="1">
    <source>
        <dbReference type="EMBL" id="GBP62590.1"/>
    </source>
</evidence>
<dbReference type="OrthoDB" id="411823at2759"/>
<dbReference type="AlphaFoldDB" id="A0A4C1XHL9"/>
<evidence type="ECO:0000313" key="2">
    <source>
        <dbReference type="Proteomes" id="UP000299102"/>
    </source>
</evidence>